<proteinExistence type="predicted"/>
<accession>A0ABY6VGZ8</accession>
<dbReference type="RefSeq" id="WP_142982144.1">
    <property type="nucleotide sequence ID" value="NZ_CABGGS010000034.1"/>
</dbReference>
<dbReference type="EMBL" id="CABGGS010000034">
    <property type="protein sequence ID" value="VUS65403.1"/>
    <property type="molecule type" value="Genomic_DNA"/>
</dbReference>
<reference evidence="1 2" key="1">
    <citation type="submission" date="2019-07" db="EMBL/GenBank/DDBJ databases">
        <authorList>
            <person name="Brisse S."/>
            <person name="Rodrigues C."/>
            <person name="Thorpe H."/>
        </authorList>
    </citation>
    <scope>NUCLEOTIDE SEQUENCE [LARGE SCALE GENOMIC DNA]</scope>
    <source>
        <strain evidence="1">SB6411</strain>
    </source>
</reference>
<evidence type="ECO:0000313" key="1">
    <source>
        <dbReference type="EMBL" id="VUS65403.1"/>
    </source>
</evidence>
<gene>
    <name evidence="1" type="ORF">SB6411_02106</name>
</gene>
<name>A0ABY6VGZ8_9ENTR</name>
<dbReference type="InterPro" id="IPR012334">
    <property type="entry name" value="Pectin_lyas_fold"/>
</dbReference>
<keyword evidence="2" id="KW-1185">Reference proteome</keyword>
<protein>
    <recommendedName>
        <fullName evidence="3">Tail spike TSP1/Gp66 N-terminal domain-containing protein</fullName>
    </recommendedName>
</protein>
<comment type="caution">
    <text evidence="1">The sequence shown here is derived from an EMBL/GenBank/DDBJ whole genome shotgun (WGS) entry which is preliminary data.</text>
</comment>
<evidence type="ECO:0008006" key="3">
    <source>
        <dbReference type="Google" id="ProtNLM"/>
    </source>
</evidence>
<sequence>MSENNYGALMMKSALSTNTEIDGILLSGIYPIPEGNLSSPDPEGGFLTVYPGEKKRRTFISDKNILATSTYDAQSMTWSEWVIPRSQADLSSPNGASYVNDGNAPLSEVIRESIFKYLTTEDRIKLQTVSGSVVVADYALKAAIAYGVMVLDIPWMLGLLELGSDPATLPLGFSIQGWSCRRPYTISGDSSFLGCGVVIRVAAGAKFPFYSTGRHDFKNINFDGRDKTTQLLYSTNSGAQFNGTRFEGCGIYRFAVGLGWSGYTGTLFATRCSISGNGDGVRNLIDSNLIGCVINANDRGVNLQQGANSNTFMAVRNEWNAGDNFFSYNAVDNVIIGEICDRAGRAGIVASGGSSWFVIGTVVRRSGKNEPVGSDYSANFLIIDSGEFIINGIRTRAGVDDTGAGVSSPSFGVSVIGSGTPKFTATGCDLSGYVTKALSRKQSASMVVSACLGMPDYVNVGSSKHMFGRDCLDSKTGTLAAVKDTVISFPLEVPVDDESGPVQWEAYVTRKLHIECRLSDQRFDLLDIPILFKFEDYRSIVNITSRMYVSSARIGIDDNATGVRVSWTLNSTGDTLTVTLTSVDGVERKCRATLLPVM</sequence>
<dbReference type="Proteomes" id="UP000317652">
    <property type="component" value="Unassembled WGS sequence"/>
</dbReference>
<evidence type="ECO:0000313" key="2">
    <source>
        <dbReference type="Proteomes" id="UP000317652"/>
    </source>
</evidence>
<dbReference type="Gene3D" id="2.160.20.10">
    <property type="entry name" value="Single-stranded right-handed beta-helix, Pectin lyase-like"/>
    <property type="match status" value="1"/>
</dbReference>
<organism evidence="1 2">
    <name type="scientific">Klebsiella spallanzanii</name>
    <dbReference type="NCBI Taxonomy" id="2587528"/>
    <lineage>
        <taxon>Bacteria</taxon>
        <taxon>Pseudomonadati</taxon>
        <taxon>Pseudomonadota</taxon>
        <taxon>Gammaproteobacteria</taxon>
        <taxon>Enterobacterales</taxon>
        <taxon>Enterobacteriaceae</taxon>
        <taxon>Klebsiella/Raoultella group</taxon>
        <taxon>Klebsiella</taxon>
    </lineage>
</organism>